<dbReference type="EMBL" id="LFIW01002048">
    <property type="protein sequence ID" value="KZL79616.1"/>
    <property type="molecule type" value="Genomic_DNA"/>
</dbReference>
<organism evidence="1 2">
    <name type="scientific">Colletotrichum incanum</name>
    <name type="common">Soybean anthracnose fungus</name>
    <dbReference type="NCBI Taxonomy" id="1573173"/>
    <lineage>
        <taxon>Eukaryota</taxon>
        <taxon>Fungi</taxon>
        <taxon>Dikarya</taxon>
        <taxon>Ascomycota</taxon>
        <taxon>Pezizomycotina</taxon>
        <taxon>Sordariomycetes</taxon>
        <taxon>Hypocreomycetidae</taxon>
        <taxon>Glomerellales</taxon>
        <taxon>Glomerellaceae</taxon>
        <taxon>Colletotrichum</taxon>
        <taxon>Colletotrichum spaethianum species complex</taxon>
    </lineage>
</organism>
<comment type="caution">
    <text evidence="1">The sequence shown here is derived from an EMBL/GenBank/DDBJ whole genome shotgun (WGS) entry which is preliminary data.</text>
</comment>
<gene>
    <name evidence="1" type="ORF">CI238_08932</name>
</gene>
<sequence>MPRRCAIQCQPGGVLSEGDKRDSKSYMPEIVLSSSTISRGRGYFAPEPASRTRPRRTYPTIHATTLWVPIRGDNACAWEPGGFMGLSWSRLLDTVTLVAVEKSSLFDHSFGIDNGGPCVKGGQQVECLGPEGMTFESLQRSVSWTAEAQA</sequence>
<protein>
    <submittedName>
        <fullName evidence="1">Uncharacterized protein</fullName>
    </submittedName>
</protein>
<proteinExistence type="predicted"/>
<evidence type="ECO:0000313" key="1">
    <source>
        <dbReference type="EMBL" id="KZL79616.1"/>
    </source>
</evidence>
<dbReference type="AlphaFoldDB" id="A0A167A1V7"/>
<keyword evidence="2" id="KW-1185">Reference proteome</keyword>
<evidence type="ECO:0000313" key="2">
    <source>
        <dbReference type="Proteomes" id="UP000076584"/>
    </source>
</evidence>
<reference evidence="1 2" key="1">
    <citation type="submission" date="2015-06" db="EMBL/GenBank/DDBJ databases">
        <title>Survival trade-offs in plant roots during colonization by closely related pathogenic and mutualistic fungi.</title>
        <authorList>
            <person name="Hacquard S."/>
            <person name="Kracher B."/>
            <person name="Hiruma K."/>
            <person name="Weinman A."/>
            <person name="Muench P."/>
            <person name="Garrido Oter R."/>
            <person name="Ver Loren van Themaat E."/>
            <person name="Dallerey J.-F."/>
            <person name="Damm U."/>
            <person name="Henrissat B."/>
            <person name="Lespinet O."/>
            <person name="Thon M."/>
            <person name="Kemen E."/>
            <person name="McHardy A.C."/>
            <person name="Schulze-Lefert P."/>
            <person name="O'Connell R.J."/>
        </authorList>
    </citation>
    <scope>NUCLEOTIDE SEQUENCE [LARGE SCALE GENOMIC DNA]</scope>
    <source>
        <strain evidence="1 2">MAFF 238704</strain>
    </source>
</reference>
<name>A0A167A1V7_COLIC</name>
<accession>A0A167A1V7</accession>
<dbReference type="Proteomes" id="UP000076584">
    <property type="component" value="Unassembled WGS sequence"/>
</dbReference>